<evidence type="ECO:0000256" key="11">
    <source>
        <dbReference type="ARBA" id="ARBA00038715"/>
    </source>
</evidence>
<dbReference type="GO" id="GO:0051119">
    <property type="term" value="F:sugar transmembrane transporter activity"/>
    <property type="evidence" value="ECO:0007669"/>
    <property type="project" value="InterPro"/>
</dbReference>
<sequence>MGGLSLEHPWAFAFGLLGNVISFMTYLAPLPTFYRIYRSKSTQGFQSVPYVVALFSAMLWIYYALLKSDELLLITINSAGCVIETIYIVMYLAYAPKQAKLFTAKILLLLNVGVFGLILLLTLLLAGGEKRVIMLGWVCVGFSVSVFVAPLSVIRLVVRTRSVEFMPFSLSLSLTVSAVVWFLYGLLIKDKYVALPNILGFAFGVIQMGLYALYCNATPRPAPKEVDAPMPEHVINVAKLGPAAAMELNTPAAVRPPTMENIVACASGQTKEISQRREDLHFFLVEARGAGMLLWQWTALGIPICSAAKSSLWRALAHGLDLIHQILFERQNTQELIYLLPKPVNSTNPPSNNYTRSLTPNLPMRPRDHMWKKPSYGMVKVNVDAAFHADTLSGASGAVGRDDKGEFIAAASWFIPHVRDVDSAELMAIRNGIYLLSSIGCTKIEVESDCLFAVETLQSMDDYMGPDSAVVAECKKLSIDFNKLSFKHCYREANRVADELAKHCFSIRVPDSWDDVIPDFISHLLVNDMSII</sequence>
<dbReference type="InterPro" id="IPR004316">
    <property type="entry name" value="SWEET_rpt"/>
</dbReference>
<dbReference type="Gene3D" id="3.30.420.10">
    <property type="entry name" value="Ribonuclease H-like superfamily/Ribonuclease H"/>
    <property type="match status" value="1"/>
</dbReference>
<keyword evidence="8" id="KW-1133">Transmembrane helix</keyword>
<dbReference type="InterPro" id="IPR044730">
    <property type="entry name" value="RNase_H-like_dom_plant"/>
</dbReference>
<evidence type="ECO:0000256" key="7">
    <source>
        <dbReference type="ARBA" id="ARBA00022737"/>
    </source>
</evidence>
<dbReference type="FunFam" id="1.20.1280.290:FF:000003">
    <property type="entry name" value="Bidirectional sugar transporter SWEET"/>
    <property type="match status" value="1"/>
</dbReference>
<evidence type="ECO:0000313" key="12">
    <source>
        <dbReference type="EMBL" id="EMS53876.1"/>
    </source>
</evidence>
<comment type="subunit">
    <text evidence="11">Forms homooligomers and/or heterooligomers.</text>
</comment>
<evidence type="ECO:0000256" key="6">
    <source>
        <dbReference type="ARBA" id="ARBA00022692"/>
    </source>
</evidence>
<dbReference type="InterPro" id="IPR036397">
    <property type="entry name" value="RNaseH_sf"/>
</dbReference>
<comment type="similarity">
    <text evidence="2">Belongs to the SWEET sugar transporter family.</text>
</comment>
<evidence type="ECO:0000256" key="2">
    <source>
        <dbReference type="ARBA" id="ARBA00007809"/>
    </source>
</evidence>
<proteinExistence type="inferred from homology"/>
<organism evidence="12">
    <name type="scientific">Triticum urartu</name>
    <name type="common">Red wild einkorn</name>
    <name type="synonym">Crithodium urartu</name>
    <dbReference type="NCBI Taxonomy" id="4572"/>
    <lineage>
        <taxon>Eukaryota</taxon>
        <taxon>Viridiplantae</taxon>
        <taxon>Streptophyta</taxon>
        <taxon>Embryophyta</taxon>
        <taxon>Tracheophyta</taxon>
        <taxon>Spermatophyta</taxon>
        <taxon>Magnoliopsida</taxon>
        <taxon>Liliopsida</taxon>
        <taxon>Poales</taxon>
        <taxon>Poaceae</taxon>
        <taxon>BOP clade</taxon>
        <taxon>Pooideae</taxon>
        <taxon>Triticodae</taxon>
        <taxon>Triticeae</taxon>
        <taxon>Triticinae</taxon>
        <taxon>Triticum</taxon>
    </lineage>
</organism>
<accession>M7Z309</accession>
<keyword evidence="3" id="KW-0813">Transport</keyword>
<dbReference type="CDD" id="cd06222">
    <property type="entry name" value="RNase_H_like"/>
    <property type="match status" value="1"/>
</dbReference>
<dbReference type="PANTHER" id="PTHR10791">
    <property type="entry name" value="RAG1-ACTIVATING PROTEIN 1"/>
    <property type="match status" value="1"/>
</dbReference>
<dbReference type="EMBL" id="KD189154">
    <property type="protein sequence ID" value="EMS53876.1"/>
    <property type="molecule type" value="Genomic_DNA"/>
</dbReference>
<keyword evidence="6" id="KW-0812">Transmembrane</keyword>
<evidence type="ECO:0000256" key="10">
    <source>
        <dbReference type="ARBA" id="ARBA00037238"/>
    </source>
</evidence>
<evidence type="ECO:0000256" key="4">
    <source>
        <dbReference type="ARBA" id="ARBA00022475"/>
    </source>
</evidence>
<dbReference type="Pfam" id="PF13456">
    <property type="entry name" value="RVT_3"/>
    <property type="match status" value="1"/>
</dbReference>
<dbReference type="InterPro" id="IPR002156">
    <property type="entry name" value="RNaseH_domain"/>
</dbReference>
<keyword evidence="9" id="KW-0472">Membrane</keyword>
<name>M7Z309_TRIUA</name>
<dbReference type="GO" id="GO:0004523">
    <property type="term" value="F:RNA-DNA hybrid ribonuclease activity"/>
    <property type="evidence" value="ECO:0007669"/>
    <property type="project" value="InterPro"/>
</dbReference>
<dbReference type="PANTHER" id="PTHR10791:SF223">
    <property type="entry name" value="BIDIRECTIONAL SUGAR TRANSPORTER SWEET14"/>
    <property type="match status" value="1"/>
</dbReference>
<keyword evidence="7" id="KW-0677">Repeat</keyword>
<dbReference type="GO" id="GO:0005886">
    <property type="term" value="C:plasma membrane"/>
    <property type="evidence" value="ECO:0007669"/>
    <property type="project" value="UniProtKB-SubCell"/>
</dbReference>
<comment type="subcellular location">
    <subcellularLocation>
        <location evidence="1">Cell membrane</location>
        <topology evidence="1">Multi-pass membrane protein</topology>
    </subcellularLocation>
</comment>
<keyword evidence="4" id="KW-1003">Cell membrane</keyword>
<dbReference type="InterPro" id="IPR047664">
    <property type="entry name" value="SWEET"/>
</dbReference>
<evidence type="ECO:0000256" key="9">
    <source>
        <dbReference type="ARBA" id="ARBA00023136"/>
    </source>
</evidence>
<comment type="function">
    <text evidence="10">Mediates both low-affinity uptake and efflux of sugar across the plasma membrane.</text>
</comment>
<dbReference type="Pfam" id="PF03083">
    <property type="entry name" value="MtN3_slv"/>
    <property type="match status" value="2"/>
</dbReference>
<dbReference type="eggNOG" id="KOG1623">
    <property type="taxonomic scope" value="Eukaryota"/>
</dbReference>
<dbReference type="AlphaFoldDB" id="M7Z309"/>
<reference evidence="12" key="1">
    <citation type="journal article" date="2013" name="Nature">
        <title>Draft genome of the wheat A-genome progenitor Triticum urartu.</title>
        <authorList>
            <person name="Ling H.Q."/>
            <person name="Zhao S."/>
            <person name="Liu D."/>
            <person name="Wang J."/>
            <person name="Sun H."/>
            <person name="Zhang C."/>
            <person name="Fan H."/>
            <person name="Li D."/>
            <person name="Dong L."/>
            <person name="Tao Y."/>
            <person name="Gao C."/>
            <person name="Wu H."/>
            <person name="Li Y."/>
            <person name="Cui Y."/>
            <person name="Guo X."/>
            <person name="Zheng S."/>
            <person name="Wang B."/>
            <person name="Yu K."/>
            <person name="Liang Q."/>
            <person name="Yang W."/>
            <person name="Lou X."/>
            <person name="Chen J."/>
            <person name="Feng M."/>
            <person name="Jian J."/>
            <person name="Zhang X."/>
            <person name="Luo G."/>
            <person name="Jiang Y."/>
            <person name="Liu J."/>
            <person name="Wang Z."/>
            <person name="Sha Y."/>
            <person name="Zhang B."/>
            <person name="Wu H."/>
            <person name="Tang D."/>
            <person name="Shen Q."/>
            <person name="Xue P."/>
            <person name="Zou S."/>
            <person name="Wang X."/>
            <person name="Liu X."/>
            <person name="Wang F."/>
            <person name="Yang Y."/>
            <person name="An X."/>
            <person name="Dong Z."/>
            <person name="Zhang K."/>
            <person name="Zhang X."/>
            <person name="Luo M.C."/>
            <person name="Dvorak J."/>
            <person name="Tong Y."/>
            <person name="Wang J."/>
            <person name="Yang H."/>
            <person name="Li Z."/>
            <person name="Wang D."/>
            <person name="Zhang A."/>
            <person name="Wang J."/>
        </authorList>
    </citation>
    <scope>NUCLEOTIDE SEQUENCE</scope>
</reference>
<protein>
    <submittedName>
        <fullName evidence="12">Bidirectional sugar transporter SWEET14</fullName>
    </submittedName>
</protein>
<dbReference type="GO" id="GO:0003676">
    <property type="term" value="F:nucleic acid binding"/>
    <property type="evidence" value="ECO:0007669"/>
    <property type="project" value="InterPro"/>
</dbReference>
<keyword evidence="5 12" id="KW-0762">Sugar transport</keyword>
<evidence type="ECO:0000256" key="1">
    <source>
        <dbReference type="ARBA" id="ARBA00004651"/>
    </source>
</evidence>
<dbReference type="InterPro" id="IPR012337">
    <property type="entry name" value="RNaseH-like_sf"/>
</dbReference>
<evidence type="ECO:0000256" key="5">
    <source>
        <dbReference type="ARBA" id="ARBA00022597"/>
    </source>
</evidence>
<evidence type="ECO:0000256" key="3">
    <source>
        <dbReference type="ARBA" id="ARBA00022448"/>
    </source>
</evidence>
<dbReference type="SUPFAM" id="SSF53098">
    <property type="entry name" value="Ribonuclease H-like"/>
    <property type="match status" value="1"/>
</dbReference>
<dbReference type="eggNOG" id="KOG1075">
    <property type="taxonomic scope" value="Eukaryota"/>
</dbReference>
<dbReference type="FunFam" id="1.20.1280.290:FF:000001">
    <property type="entry name" value="Bidirectional sugar transporter SWEET"/>
    <property type="match status" value="1"/>
</dbReference>
<evidence type="ECO:0000256" key="8">
    <source>
        <dbReference type="ARBA" id="ARBA00022989"/>
    </source>
</evidence>
<dbReference type="Gene3D" id="1.20.1280.290">
    <property type="match status" value="2"/>
</dbReference>
<gene>
    <name evidence="12" type="ORF">TRIUR3_00534</name>
</gene>